<dbReference type="Proteomes" id="UP000282002">
    <property type="component" value="Chromosome"/>
</dbReference>
<name>A0A3S8U426_9RHOB</name>
<evidence type="ECO:0000313" key="1">
    <source>
        <dbReference type="EMBL" id="AZL58310.1"/>
    </source>
</evidence>
<dbReference type="EMBL" id="CP034328">
    <property type="protein sequence ID" value="AZL58310.1"/>
    <property type="molecule type" value="Genomic_DNA"/>
</dbReference>
<keyword evidence="2" id="KW-1185">Reference proteome</keyword>
<accession>A0A3S8U426</accession>
<protein>
    <submittedName>
        <fullName evidence="1">Uncharacterized protein</fullName>
    </submittedName>
</protein>
<sequence length="199" mass="22163">MSLPPRVYFTLHEASARWGCNIADIAGWADAGRFRILTGITAVRCGDEVIAGKVTLSPMELMPLFRRCGTGPSEGIMRRIQPAGRQDWLLITDPVCGITVAVADMVIMAEEVHAFEDENDMIRRVAAGPGVSTSYDWEGMNIALIVRIFDRGLPETQADLVAEMQEWFADRSDGKKMPDSRSIRRRITPIWRALQRGDA</sequence>
<dbReference type="KEGG" id="taw:EI545_05330"/>
<evidence type="ECO:0000313" key="2">
    <source>
        <dbReference type="Proteomes" id="UP000282002"/>
    </source>
</evidence>
<gene>
    <name evidence="1" type="ORF">EI545_05330</name>
</gene>
<organism evidence="1 2">
    <name type="scientific">Tabrizicola piscis</name>
    <dbReference type="NCBI Taxonomy" id="2494374"/>
    <lineage>
        <taxon>Bacteria</taxon>
        <taxon>Pseudomonadati</taxon>
        <taxon>Pseudomonadota</taxon>
        <taxon>Alphaproteobacteria</taxon>
        <taxon>Rhodobacterales</taxon>
        <taxon>Paracoccaceae</taxon>
        <taxon>Tabrizicola</taxon>
    </lineage>
</organism>
<dbReference type="AlphaFoldDB" id="A0A3S8U426"/>
<proteinExistence type="predicted"/>
<reference evidence="1 2" key="1">
    <citation type="submission" date="2018-12" db="EMBL/GenBank/DDBJ databases">
        <title>Complete genome sequencing of Tabrizicola sp. K13M18.</title>
        <authorList>
            <person name="Bae J.-W."/>
        </authorList>
    </citation>
    <scope>NUCLEOTIDE SEQUENCE [LARGE SCALE GENOMIC DNA]</scope>
    <source>
        <strain evidence="1 2">K13M18</strain>
    </source>
</reference>
<dbReference type="OrthoDB" id="8222794at2"/>